<dbReference type="Proteomes" id="UP001154255">
    <property type="component" value="Unassembled WGS sequence"/>
</dbReference>
<organism evidence="1 3">
    <name type="scientific">Commensalibacter communis</name>
    <dbReference type="NCBI Taxonomy" id="2972786"/>
    <lineage>
        <taxon>Bacteria</taxon>
        <taxon>Pseudomonadati</taxon>
        <taxon>Pseudomonadota</taxon>
        <taxon>Alphaproteobacteria</taxon>
        <taxon>Acetobacterales</taxon>
        <taxon>Acetobacteraceae</taxon>
    </lineage>
</organism>
<dbReference type="Proteomes" id="UP001154259">
    <property type="component" value="Unassembled WGS sequence"/>
</dbReference>
<accession>A0A9W4TPW1</accession>
<dbReference type="EMBL" id="CAMXCM010000005">
    <property type="protein sequence ID" value="CAI3949587.1"/>
    <property type="molecule type" value="Genomic_DNA"/>
</dbReference>
<evidence type="ECO:0000313" key="4">
    <source>
        <dbReference type="Proteomes" id="UP001154259"/>
    </source>
</evidence>
<keyword evidence="4" id="KW-1185">Reference proteome</keyword>
<gene>
    <name evidence="2" type="ORF">R53529_LOCUS1858</name>
    <name evidence="1" type="ORF">R53530_LOCUS1740</name>
</gene>
<dbReference type="EMBL" id="CAMXCS010000006">
    <property type="protein sequence ID" value="CAI3953651.1"/>
    <property type="molecule type" value="Genomic_DNA"/>
</dbReference>
<dbReference type="RefSeq" id="WP_271790285.1">
    <property type="nucleotide sequence ID" value="NZ_CAMXCM010000005.1"/>
</dbReference>
<evidence type="ECO:0000313" key="2">
    <source>
        <dbReference type="EMBL" id="CAI3953651.1"/>
    </source>
</evidence>
<reference evidence="1" key="1">
    <citation type="submission" date="2022-10" db="EMBL/GenBank/DDBJ databases">
        <authorList>
            <person name="Botero Cardona J."/>
        </authorList>
    </citation>
    <scope>NUCLEOTIDE SEQUENCE</scope>
    <source>
        <strain evidence="1">LMG 31819</strain>
        <strain evidence="2">R-53529</strain>
    </source>
</reference>
<dbReference type="AlphaFoldDB" id="A0A9W4TPW1"/>
<name>A0A9W4TPW1_9PROT</name>
<sequence length="185" mass="22394">MKFIQDNRITLDPFEVKLFTSRIYMNGRRTRYTLRGKCLEKVVQIYSYYLLFVSLRPYGQSLEEPIEACYIYLITSSGKILERWSIDAASDQEKAEFESEHGFCWVYDPLCYGSLEKFHLVPPNKITFVFDYNTYSIEVFEKLIFPWSTDFSMNDYRKRFRKYCKFISRYTPKFWSRLKFDIIKS</sequence>
<proteinExistence type="predicted"/>
<evidence type="ECO:0000313" key="3">
    <source>
        <dbReference type="Proteomes" id="UP001154255"/>
    </source>
</evidence>
<comment type="caution">
    <text evidence="1">The sequence shown here is derived from an EMBL/GenBank/DDBJ whole genome shotgun (WGS) entry which is preliminary data.</text>
</comment>
<protein>
    <submittedName>
        <fullName evidence="1">Uncharacterized protein</fullName>
    </submittedName>
</protein>
<evidence type="ECO:0000313" key="1">
    <source>
        <dbReference type="EMBL" id="CAI3949587.1"/>
    </source>
</evidence>